<proteinExistence type="predicted"/>
<evidence type="ECO:0000313" key="3">
    <source>
        <dbReference type="Proteomes" id="UP000554837"/>
    </source>
</evidence>
<name>A0A840S8F8_9BURK</name>
<reference evidence="2 3" key="1">
    <citation type="submission" date="2020-08" db="EMBL/GenBank/DDBJ databases">
        <title>Genomic Encyclopedia of Type Strains, Phase IV (KMG-IV): sequencing the most valuable type-strain genomes for metagenomic binning, comparative biology and taxonomic classification.</title>
        <authorList>
            <person name="Goeker M."/>
        </authorList>
    </citation>
    <scope>NUCLEOTIDE SEQUENCE [LARGE SCALE GENOMIC DNA]</scope>
    <source>
        <strain evidence="2 3">DSM 23958</strain>
    </source>
</reference>
<dbReference type="EMBL" id="JACHHO010000006">
    <property type="protein sequence ID" value="MBB5205953.1"/>
    <property type="molecule type" value="Genomic_DNA"/>
</dbReference>
<gene>
    <name evidence="2" type="ORF">HNQ51_003284</name>
</gene>
<protein>
    <submittedName>
        <fullName evidence="2">Polar amino acid transport system substrate-binding protein</fullName>
    </submittedName>
</protein>
<dbReference type="AlphaFoldDB" id="A0A840S8F8"/>
<organism evidence="2 3">
    <name type="scientific">Inhella inkyongensis</name>
    <dbReference type="NCBI Taxonomy" id="392593"/>
    <lineage>
        <taxon>Bacteria</taxon>
        <taxon>Pseudomonadati</taxon>
        <taxon>Pseudomonadota</taxon>
        <taxon>Betaproteobacteria</taxon>
        <taxon>Burkholderiales</taxon>
        <taxon>Sphaerotilaceae</taxon>
        <taxon>Inhella</taxon>
    </lineage>
</organism>
<dbReference type="RefSeq" id="WP_138856190.1">
    <property type="nucleotide sequence ID" value="NZ_CP040709.1"/>
</dbReference>
<comment type="caution">
    <text evidence="2">The sequence shown here is derived from an EMBL/GenBank/DDBJ whole genome shotgun (WGS) entry which is preliminary data.</text>
</comment>
<dbReference type="SUPFAM" id="SSF53850">
    <property type="entry name" value="Periplasmic binding protein-like II"/>
    <property type="match status" value="1"/>
</dbReference>
<evidence type="ECO:0000259" key="1">
    <source>
        <dbReference type="Pfam" id="PF00497"/>
    </source>
</evidence>
<dbReference type="Pfam" id="PF00497">
    <property type="entry name" value="SBP_bac_3"/>
    <property type="match status" value="1"/>
</dbReference>
<dbReference type="Gene3D" id="3.40.190.10">
    <property type="entry name" value="Periplasmic binding protein-like II"/>
    <property type="match status" value="2"/>
</dbReference>
<keyword evidence="3" id="KW-1185">Reference proteome</keyword>
<feature type="domain" description="Solute-binding protein family 3/N-terminal" evidence="1">
    <location>
        <begin position="22"/>
        <end position="249"/>
    </location>
</feature>
<accession>A0A840S8F8</accession>
<dbReference type="InterPro" id="IPR001638">
    <property type="entry name" value="Solute-binding_3/MltF_N"/>
</dbReference>
<evidence type="ECO:0000313" key="2">
    <source>
        <dbReference type="EMBL" id="MBB5205953.1"/>
    </source>
</evidence>
<dbReference type="Proteomes" id="UP000554837">
    <property type="component" value="Unassembled WGS sequence"/>
</dbReference>
<dbReference type="OrthoDB" id="8884471at2"/>
<sequence>MLRRAFVLAALPLSGRAQSGVLRLSVNEDYAPYSYVDQGRVLGVIPDALALVLAQALPNLKLAPLGLPWRRAQAVVQNGEADALCTFASDERRSYAEFGQQPLVTLEPHLFFRADHPRRDELSSLRERTQLKAFHLVDQRGNQWAETQFADFPQVEWVGGHDAIYRMVLAKRGDVHVALSPLVTQWRLRKLGLQAGIISVPAPYVAPAVPFHLGIRRSLPQAQEWLAAIDAQLALPRLRKQIRGIERRYAETE</sequence>